<accession>A0A3Q7GK05</accession>
<reference evidence="2" key="2">
    <citation type="submission" date="2019-01" db="UniProtKB">
        <authorList>
            <consortium name="EnsemblPlants"/>
        </authorList>
    </citation>
    <scope>IDENTIFICATION</scope>
    <source>
        <strain evidence="2">cv. Heinz 1706</strain>
    </source>
</reference>
<name>A0A3Q7GK05_SOLLC</name>
<organism evidence="2">
    <name type="scientific">Solanum lycopersicum</name>
    <name type="common">Tomato</name>
    <name type="synonym">Lycopersicon esculentum</name>
    <dbReference type="NCBI Taxonomy" id="4081"/>
    <lineage>
        <taxon>Eukaryota</taxon>
        <taxon>Viridiplantae</taxon>
        <taxon>Streptophyta</taxon>
        <taxon>Embryophyta</taxon>
        <taxon>Tracheophyta</taxon>
        <taxon>Spermatophyta</taxon>
        <taxon>Magnoliopsida</taxon>
        <taxon>eudicotyledons</taxon>
        <taxon>Gunneridae</taxon>
        <taxon>Pentapetalae</taxon>
        <taxon>asterids</taxon>
        <taxon>lamiids</taxon>
        <taxon>Solanales</taxon>
        <taxon>Solanaceae</taxon>
        <taxon>Solanoideae</taxon>
        <taxon>Solaneae</taxon>
        <taxon>Solanum</taxon>
        <taxon>Solanum subgen. Lycopersicon</taxon>
    </lineage>
</organism>
<evidence type="ECO:0000313" key="3">
    <source>
        <dbReference type="Proteomes" id="UP000004994"/>
    </source>
</evidence>
<dbReference type="Proteomes" id="UP000004994">
    <property type="component" value="Chromosome 5"/>
</dbReference>
<proteinExistence type="predicted"/>
<dbReference type="EnsemblPlants" id="Solyc05g047400.1.1">
    <property type="protein sequence ID" value="Solyc05g047400.1.1.1"/>
    <property type="gene ID" value="Solyc05g047400.1"/>
</dbReference>
<evidence type="ECO:0000313" key="2">
    <source>
        <dbReference type="EnsemblPlants" id="Solyc05g047400.1.1.1"/>
    </source>
</evidence>
<feature type="domain" description="MULE transposase" evidence="1">
    <location>
        <begin position="3"/>
        <end position="81"/>
    </location>
</feature>
<dbReference type="PaxDb" id="4081-Solyc05g047400.1.1"/>
<dbReference type="InParanoid" id="A0A3Q7GK05"/>
<sequence length="95" mass="10718">MICAPFIGINHHWQNMIFGCAFLSSESAESFKWLFSTFLKSMGGIMPLTFITDQARAMVVAIREVMSGTRHRLCQWHIAQNALSHLGSLKNNKGF</sequence>
<dbReference type="Gramene" id="Solyc05g047400.1.1">
    <property type="protein sequence ID" value="Solyc05g047400.1.1.1"/>
    <property type="gene ID" value="Solyc05g047400.1"/>
</dbReference>
<dbReference type="PANTHER" id="PTHR47718:SF17">
    <property type="entry name" value="PROTEIN FAR1-RELATED SEQUENCE 5-LIKE"/>
    <property type="match status" value="1"/>
</dbReference>
<keyword evidence="3" id="KW-1185">Reference proteome</keyword>
<dbReference type="InterPro" id="IPR018289">
    <property type="entry name" value="MULE_transposase_dom"/>
</dbReference>
<dbReference type="AlphaFoldDB" id="A0A3Q7GK05"/>
<reference evidence="2" key="1">
    <citation type="journal article" date="2012" name="Nature">
        <title>The tomato genome sequence provides insights into fleshy fruit evolution.</title>
        <authorList>
            <consortium name="Tomato Genome Consortium"/>
        </authorList>
    </citation>
    <scope>NUCLEOTIDE SEQUENCE [LARGE SCALE GENOMIC DNA]</scope>
    <source>
        <strain evidence="2">cv. Heinz 1706</strain>
    </source>
</reference>
<protein>
    <recommendedName>
        <fullName evidence="1">MULE transposase domain-containing protein</fullName>
    </recommendedName>
</protein>
<evidence type="ECO:0000259" key="1">
    <source>
        <dbReference type="Pfam" id="PF10551"/>
    </source>
</evidence>
<dbReference type="Pfam" id="PF10551">
    <property type="entry name" value="MULE"/>
    <property type="match status" value="1"/>
</dbReference>
<dbReference type="STRING" id="4081.A0A3Q7GK05"/>
<dbReference type="PANTHER" id="PTHR47718">
    <property type="entry name" value="OS01G0519700 PROTEIN"/>
    <property type="match status" value="1"/>
</dbReference>
<dbReference type="OMA" id="CQWHIAQ"/>